<name>A0A517ZLR6_9PLAN</name>
<evidence type="ECO:0000313" key="2">
    <source>
        <dbReference type="EMBL" id="QDU43424.1"/>
    </source>
</evidence>
<sequence length="98" mass="11007">MPVESVQVTGGFGDMMVFFVFVVGVLTFIVNFSFAAGVFRNAEYLFKAERLNFVGPWMWFFATLFGGVFVAAVYWAVHHSRLNPVISLGEMSQVQDPE</sequence>
<keyword evidence="3" id="KW-1185">Reference proteome</keyword>
<protein>
    <submittedName>
        <fullName evidence="2">Uncharacterized protein</fullName>
    </submittedName>
</protein>
<dbReference type="EMBL" id="CP036276">
    <property type="protein sequence ID" value="QDU43424.1"/>
    <property type="molecule type" value="Genomic_DNA"/>
</dbReference>
<keyword evidence="1" id="KW-0812">Transmembrane</keyword>
<gene>
    <name evidence="2" type="ORF">Mal52_18980</name>
</gene>
<feature type="transmembrane region" description="Helical" evidence="1">
    <location>
        <begin position="15"/>
        <end position="39"/>
    </location>
</feature>
<dbReference type="AlphaFoldDB" id="A0A517ZLR6"/>
<proteinExistence type="predicted"/>
<reference evidence="2 3" key="1">
    <citation type="submission" date="2019-02" db="EMBL/GenBank/DDBJ databases">
        <title>Deep-cultivation of Planctomycetes and their phenomic and genomic characterization uncovers novel biology.</title>
        <authorList>
            <person name="Wiegand S."/>
            <person name="Jogler M."/>
            <person name="Boedeker C."/>
            <person name="Pinto D."/>
            <person name="Vollmers J."/>
            <person name="Rivas-Marin E."/>
            <person name="Kohn T."/>
            <person name="Peeters S.H."/>
            <person name="Heuer A."/>
            <person name="Rast P."/>
            <person name="Oberbeckmann S."/>
            <person name="Bunk B."/>
            <person name="Jeske O."/>
            <person name="Meyerdierks A."/>
            <person name="Storesund J.E."/>
            <person name="Kallscheuer N."/>
            <person name="Luecker S."/>
            <person name="Lage O.M."/>
            <person name="Pohl T."/>
            <person name="Merkel B.J."/>
            <person name="Hornburger P."/>
            <person name="Mueller R.-W."/>
            <person name="Bruemmer F."/>
            <person name="Labrenz M."/>
            <person name="Spormann A.M."/>
            <person name="Op den Camp H."/>
            <person name="Overmann J."/>
            <person name="Amann R."/>
            <person name="Jetten M.S.M."/>
            <person name="Mascher T."/>
            <person name="Medema M.H."/>
            <person name="Devos D.P."/>
            <person name="Kaster A.-K."/>
            <person name="Ovreas L."/>
            <person name="Rohde M."/>
            <person name="Galperin M.Y."/>
            <person name="Jogler C."/>
        </authorList>
    </citation>
    <scope>NUCLEOTIDE SEQUENCE [LARGE SCALE GENOMIC DNA]</scope>
    <source>
        <strain evidence="2 3">Mal52</strain>
    </source>
</reference>
<dbReference type="KEGG" id="sdyn:Mal52_18980"/>
<keyword evidence="1" id="KW-0472">Membrane</keyword>
<evidence type="ECO:0000313" key="3">
    <source>
        <dbReference type="Proteomes" id="UP000319383"/>
    </source>
</evidence>
<organism evidence="2 3">
    <name type="scientific">Symmachiella dynata</name>
    <dbReference type="NCBI Taxonomy" id="2527995"/>
    <lineage>
        <taxon>Bacteria</taxon>
        <taxon>Pseudomonadati</taxon>
        <taxon>Planctomycetota</taxon>
        <taxon>Planctomycetia</taxon>
        <taxon>Planctomycetales</taxon>
        <taxon>Planctomycetaceae</taxon>
        <taxon>Symmachiella</taxon>
    </lineage>
</organism>
<dbReference type="RefSeq" id="WP_145375533.1">
    <property type="nucleotide sequence ID" value="NZ_CP036276.1"/>
</dbReference>
<accession>A0A517ZLR6</accession>
<evidence type="ECO:0000256" key="1">
    <source>
        <dbReference type="SAM" id="Phobius"/>
    </source>
</evidence>
<feature type="transmembrane region" description="Helical" evidence="1">
    <location>
        <begin position="51"/>
        <end position="77"/>
    </location>
</feature>
<keyword evidence="1" id="KW-1133">Transmembrane helix</keyword>
<dbReference type="Proteomes" id="UP000319383">
    <property type="component" value="Chromosome"/>
</dbReference>